<dbReference type="CDD" id="cd00198">
    <property type="entry name" value="vWFA"/>
    <property type="match status" value="1"/>
</dbReference>
<feature type="region of interest" description="Disordered" evidence="1">
    <location>
        <begin position="1"/>
        <end position="21"/>
    </location>
</feature>
<evidence type="ECO:0000313" key="3">
    <source>
        <dbReference type="EMBL" id="MEV0364098.1"/>
    </source>
</evidence>
<proteinExistence type="predicted"/>
<feature type="region of interest" description="Disordered" evidence="1">
    <location>
        <begin position="399"/>
        <end position="420"/>
    </location>
</feature>
<dbReference type="SMART" id="SM00327">
    <property type="entry name" value="VWA"/>
    <property type="match status" value="1"/>
</dbReference>
<reference evidence="3 4" key="1">
    <citation type="submission" date="2024-06" db="EMBL/GenBank/DDBJ databases">
        <title>The Natural Products Discovery Center: Release of the First 8490 Sequenced Strains for Exploring Actinobacteria Biosynthetic Diversity.</title>
        <authorList>
            <person name="Kalkreuter E."/>
            <person name="Kautsar S.A."/>
            <person name="Yang D."/>
            <person name="Bader C.D."/>
            <person name="Teijaro C.N."/>
            <person name="Fluegel L."/>
            <person name="Davis C.M."/>
            <person name="Simpson J.R."/>
            <person name="Lauterbach L."/>
            <person name="Steele A.D."/>
            <person name="Gui C."/>
            <person name="Meng S."/>
            <person name="Li G."/>
            <person name="Viehrig K."/>
            <person name="Ye F."/>
            <person name="Su P."/>
            <person name="Kiefer A.F."/>
            <person name="Nichols A."/>
            <person name="Cepeda A.J."/>
            <person name="Yan W."/>
            <person name="Fan B."/>
            <person name="Jiang Y."/>
            <person name="Adhikari A."/>
            <person name="Zheng C.-J."/>
            <person name="Schuster L."/>
            <person name="Cowan T.M."/>
            <person name="Smanski M.J."/>
            <person name="Chevrette M.G."/>
            <person name="De Carvalho L.P.S."/>
            <person name="Shen B."/>
        </authorList>
    </citation>
    <scope>NUCLEOTIDE SEQUENCE [LARGE SCALE GENOMIC DNA]</scope>
    <source>
        <strain evidence="3 4">NPDC050671</strain>
    </source>
</reference>
<dbReference type="InterPro" id="IPR002035">
    <property type="entry name" value="VWF_A"/>
</dbReference>
<gene>
    <name evidence="3" type="ORF">AB0H72_15485</name>
</gene>
<evidence type="ECO:0000256" key="1">
    <source>
        <dbReference type="SAM" id="MobiDB-lite"/>
    </source>
</evidence>
<comment type="caution">
    <text evidence="3">The sequence shown here is derived from an EMBL/GenBank/DDBJ whole genome shotgun (WGS) entry which is preliminary data.</text>
</comment>
<evidence type="ECO:0000313" key="4">
    <source>
        <dbReference type="Proteomes" id="UP001551658"/>
    </source>
</evidence>
<organism evidence="3 4">
    <name type="scientific">Nocardia fusca</name>
    <dbReference type="NCBI Taxonomy" id="941183"/>
    <lineage>
        <taxon>Bacteria</taxon>
        <taxon>Bacillati</taxon>
        <taxon>Actinomycetota</taxon>
        <taxon>Actinomycetes</taxon>
        <taxon>Mycobacteriales</taxon>
        <taxon>Nocardiaceae</taxon>
        <taxon>Nocardia</taxon>
    </lineage>
</organism>
<feature type="domain" description="VWFA" evidence="2">
    <location>
        <begin position="463"/>
        <end position="645"/>
    </location>
</feature>
<dbReference type="Gene3D" id="3.40.50.410">
    <property type="entry name" value="von Willebrand factor, type A domain"/>
    <property type="match status" value="1"/>
</dbReference>
<accession>A0ABV3F8R5</accession>
<protein>
    <submittedName>
        <fullName evidence="3">VWA domain-containing protein</fullName>
    </submittedName>
</protein>
<name>A0ABV3F8R5_9NOCA</name>
<sequence length="649" mass="72012">MTAADRYSYGPYHEGPDPLAPPLDLREALSEIGREVMEGSSPRSALEELMRRGTSGMPGLEELTRRLWERRAEISRSHRLDGTLQQVRELLDRALEAERRALFPDPSDDARFAEMQLDALPSSTAKAVTELSEYSWRSETGRENYQKIRELLGEELLESRFQGMKQALRDATPQDVEGVRQMMSDLNDLLAAHARGEDTTERFAEFMDEHGEFFPENPRDTEELIDALAARAAAAQRMMNSMSAQQRAELNELIGQAFGDPRIAQQIADLDANLRALRPGQDWESARRFRGQDPLGMGEAVAAMQDLGELDELAAQLAQSYPGARLEDIDLEMLERQLGAEARVDAARLAELERELRRQGLFERAPDGSLRLTPKALRRLGEVALRDIVGKLRSRKGQRETALAGAAGEPTGASRPWQFGDTEPWDVSRTVRNAVLRSASTGSRTVSLDVADVEIAETEQRSRAAVALCVDTSWSMVQDGRWVPMKRTALALQHLISTRFRSDALELITFGRHAGTVDIAELTGLEPVWEQGTNLHHALLLAGRHLRRHPDAVPVVLVVTDGEPTAHLEPDGTSYFNWPPDRRTLAVTMTQVDSLARLGASISVFMLGEEPRLAAFVDLVARRSGGRVVAPDLDGLGAAVVSDYLRGRR</sequence>
<dbReference type="EMBL" id="JBFAIH010000008">
    <property type="protein sequence ID" value="MEV0364098.1"/>
    <property type="molecule type" value="Genomic_DNA"/>
</dbReference>
<dbReference type="RefSeq" id="WP_357978993.1">
    <property type="nucleotide sequence ID" value="NZ_JBFAIH010000008.1"/>
</dbReference>
<evidence type="ECO:0000259" key="2">
    <source>
        <dbReference type="SMART" id="SM00327"/>
    </source>
</evidence>
<keyword evidence="4" id="KW-1185">Reference proteome</keyword>
<dbReference type="SUPFAM" id="SSF53300">
    <property type="entry name" value="vWA-like"/>
    <property type="match status" value="1"/>
</dbReference>
<dbReference type="Proteomes" id="UP001551658">
    <property type="component" value="Unassembled WGS sequence"/>
</dbReference>
<dbReference type="InterPro" id="IPR036465">
    <property type="entry name" value="vWFA_dom_sf"/>
</dbReference>